<protein>
    <submittedName>
        <fullName evidence="2">Maker123</fullName>
    </submittedName>
</protein>
<name>A0A0M4EBA2_DROBS</name>
<sequence length="96" mass="11467">MVPISQVLNVLVIRNLRILQPQQMCLQQISKYSEKIRDAGKAKENVHFLKMQREQLKELRKKILKERELLKDKISELDKQIEDIKKKNSQKQAEKQ</sequence>
<reference evidence="2 3" key="1">
    <citation type="submission" date="2015-08" db="EMBL/GenBank/DDBJ databases">
        <title>Ancestral chromatin configuration constrains chromatin evolution on differentiating sex chromosomes in Drosophila.</title>
        <authorList>
            <person name="Zhou Q."/>
            <person name="Bachtrog D."/>
        </authorList>
    </citation>
    <scope>NUCLEOTIDE SEQUENCE [LARGE SCALE GENOMIC DNA]</scope>
    <source>
        <tissue evidence="2">Whole larvae</tissue>
    </source>
</reference>
<proteinExistence type="predicted"/>
<dbReference type="AlphaFoldDB" id="A0A0M4EBA2"/>
<keyword evidence="1" id="KW-0175">Coiled coil</keyword>
<evidence type="ECO:0000313" key="3">
    <source>
        <dbReference type="Proteomes" id="UP000494163"/>
    </source>
</evidence>
<evidence type="ECO:0000313" key="2">
    <source>
        <dbReference type="EMBL" id="ALC42496.1"/>
    </source>
</evidence>
<accession>A0A0M4EBA2</accession>
<dbReference type="EMBL" id="CP012524">
    <property type="protein sequence ID" value="ALC42496.1"/>
    <property type="molecule type" value="Genomic_DNA"/>
</dbReference>
<dbReference type="SUPFAM" id="SSF64602">
    <property type="entry name" value="F1 ATPase inhibitor, IF1, C-terminal domain"/>
    <property type="match status" value="1"/>
</dbReference>
<keyword evidence="3" id="KW-1185">Reference proteome</keyword>
<evidence type="ECO:0000256" key="1">
    <source>
        <dbReference type="SAM" id="Coils"/>
    </source>
</evidence>
<feature type="coiled-coil region" evidence="1">
    <location>
        <begin position="39"/>
        <end position="94"/>
    </location>
</feature>
<dbReference type="OrthoDB" id="7851479at2759"/>
<dbReference type="Proteomes" id="UP000494163">
    <property type="component" value="Chromosome 2R"/>
</dbReference>
<dbReference type="Gene3D" id="1.20.5.500">
    <property type="entry name" value="Single helix bin"/>
    <property type="match status" value="1"/>
</dbReference>
<dbReference type="OMA" id="HFLKMQR"/>
<organism evidence="2 3">
    <name type="scientific">Drosophila busckii</name>
    <name type="common">Fruit fly</name>
    <dbReference type="NCBI Taxonomy" id="30019"/>
    <lineage>
        <taxon>Eukaryota</taxon>
        <taxon>Metazoa</taxon>
        <taxon>Ecdysozoa</taxon>
        <taxon>Arthropoda</taxon>
        <taxon>Hexapoda</taxon>
        <taxon>Insecta</taxon>
        <taxon>Pterygota</taxon>
        <taxon>Neoptera</taxon>
        <taxon>Endopterygota</taxon>
        <taxon>Diptera</taxon>
        <taxon>Brachycera</taxon>
        <taxon>Muscomorpha</taxon>
        <taxon>Ephydroidea</taxon>
        <taxon>Drosophilidae</taxon>
        <taxon>Drosophila</taxon>
    </lineage>
</organism>
<gene>
    <name evidence="2" type="ORF">Dbus_chr2Rg2075</name>
</gene>